<reference evidence="1 2" key="1">
    <citation type="journal article" date="2012" name="J. Bacteriol.">
        <title>Complete Genome Sequence of Mycobacterium vaccae Type Strain ATCC 25954.</title>
        <authorList>
            <person name="Ho Y.S."/>
            <person name="Adroub S.A."/>
            <person name="Abadi M."/>
            <person name="Al Alwan B."/>
            <person name="Alkhateeb R."/>
            <person name="Gao G."/>
            <person name="Ragab A."/>
            <person name="Ali S."/>
            <person name="van Soolingen D."/>
            <person name="Bitter W."/>
            <person name="Pain A."/>
            <person name="Abdallah A.M."/>
        </authorList>
    </citation>
    <scope>NUCLEOTIDE SEQUENCE [LARGE SCALE GENOMIC DNA]</scope>
    <source>
        <strain evidence="1 2">ATCC 25954</strain>
    </source>
</reference>
<evidence type="ECO:0000313" key="1">
    <source>
        <dbReference type="EMBL" id="EJZ04513.1"/>
    </source>
</evidence>
<evidence type="ECO:0000313" key="2">
    <source>
        <dbReference type="Proteomes" id="UP000006072"/>
    </source>
</evidence>
<dbReference type="EMBL" id="ALQA01000113">
    <property type="protein sequence ID" value="EJZ04513.1"/>
    <property type="molecule type" value="Genomic_DNA"/>
</dbReference>
<protein>
    <submittedName>
        <fullName evidence="1">Uncharacterized protein</fullName>
    </submittedName>
</protein>
<proteinExistence type="predicted"/>
<comment type="caution">
    <text evidence="1">The sequence shown here is derived from an EMBL/GenBank/DDBJ whole genome shotgun (WGS) entry which is preliminary data.</text>
</comment>
<dbReference type="PATRIC" id="fig|1194972.3.peg.5652"/>
<dbReference type="HOGENOM" id="CLU_2181004_0_0_11"/>
<accession>K0UPP3</accession>
<organism evidence="1 2">
    <name type="scientific">Mycolicibacterium vaccae ATCC 25954</name>
    <dbReference type="NCBI Taxonomy" id="1194972"/>
    <lineage>
        <taxon>Bacteria</taxon>
        <taxon>Bacillati</taxon>
        <taxon>Actinomycetota</taxon>
        <taxon>Actinomycetes</taxon>
        <taxon>Mycobacteriales</taxon>
        <taxon>Mycobacteriaceae</taxon>
        <taxon>Mycolicibacterium</taxon>
    </lineage>
</organism>
<keyword evidence="2" id="KW-1185">Reference proteome</keyword>
<dbReference type="RefSeq" id="WP_003934034.1">
    <property type="nucleotide sequence ID" value="NZ_JH814710.1"/>
</dbReference>
<sequence length="109" mass="12142">MGHTWIDSMNALKDGAKNGEPDLELTKEVRDAYIKAVHEFRDLLNEQLKKVEGLPGYDSHGTLESAAQTKRNLDSGCNELKRVIKEYTEYLDAFADTVTAAGKRLIESG</sequence>
<gene>
    <name evidence="1" type="ORF">MVAC_28503</name>
</gene>
<name>K0UPP3_MYCVA</name>
<dbReference type="AlphaFoldDB" id="K0UPP3"/>
<dbReference type="Proteomes" id="UP000006072">
    <property type="component" value="Unassembled WGS sequence"/>
</dbReference>